<evidence type="ECO:0000313" key="3">
    <source>
        <dbReference type="EMBL" id="MDG3007482.1"/>
    </source>
</evidence>
<organism evidence="3 4">
    <name type="scientific">Paludisphaera mucosa</name>
    <dbReference type="NCBI Taxonomy" id="3030827"/>
    <lineage>
        <taxon>Bacteria</taxon>
        <taxon>Pseudomonadati</taxon>
        <taxon>Planctomycetota</taxon>
        <taxon>Planctomycetia</taxon>
        <taxon>Isosphaerales</taxon>
        <taxon>Isosphaeraceae</taxon>
        <taxon>Paludisphaera</taxon>
    </lineage>
</organism>
<dbReference type="PANTHER" id="PTHR11927:SF9">
    <property type="entry name" value="L-FUCOSYLTRANSFERASE"/>
    <property type="match status" value="1"/>
</dbReference>
<proteinExistence type="predicted"/>
<protein>
    <submittedName>
        <fullName evidence="3">Alpha-1,2-fucosyltransferase</fullName>
    </submittedName>
</protein>
<evidence type="ECO:0000256" key="2">
    <source>
        <dbReference type="ARBA" id="ARBA00022679"/>
    </source>
</evidence>
<keyword evidence="1" id="KW-0328">Glycosyltransferase</keyword>
<gene>
    <name evidence="3" type="ORF">PZE19_27275</name>
</gene>
<sequence length="292" mass="33648">MIAFSKLGRYGRLGNQLFQYAYLRTTARRLGTKFYCPTWDGDAIFDLRDEDERALEPSGIVRSYDPHPEAGYTPEALKVGDGTEIQGYFQSEKYYDDPAAVRDWYTFREPVVAEARRKYGHLPLRDFTSFSLRLDDDYNNIRDYLPLYPVRYYEQADRRLGGTSPLLIFADGPARAREFLKGYPTGGREMIFVEGLGGPEQLYLMTQCGANVITNSTFAWWGAWLNAAPGSRIVAPSHWNRPGIPIPIRDILCESWIKVPGTIPVWDHFQVWRLRHPVALMQRVRAKLRKAR</sequence>
<dbReference type="CDD" id="cd11301">
    <property type="entry name" value="Fut1_Fut2_like"/>
    <property type="match status" value="1"/>
</dbReference>
<name>A0ABT6FIT3_9BACT</name>
<dbReference type="PANTHER" id="PTHR11927">
    <property type="entry name" value="GALACTOSIDE 2-L-FUCOSYLTRANSFERASE"/>
    <property type="match status" value="1"/>
</dbReference>
<keyword evidence="2" id="KW-0808">Transferase</keyword>
<dbReference type="RefSeq" id="WP_277863761.1">
    <property type="nucleotide sequence ID" value="NZ_JARRAG010000002.1"/>
</dbReference>
<reference evidence="3 4" key="1">
    <citation type="submission" date="2023-03" db="EMBL/GenBank/DDBJ databases">
        <title>Paludisphaera mucosa sp. nov. a novel planctomycete from northern fen.</title>
        <authorList>
            <person name="Ivanova A."/>
        </authorList>
    </citation>
    <scope>NUCLEOTIDE SEQUENCE [LARGE SCALE GENOMIC DNA]</scope>
    <source>
        <strain evidence="3 4">Pla2</strain>
    </source>
</reference>
<evidence type="ECO:0000313" key="4">
    <source>
        <dbReference type="Proteomes" id="UP001216907"/>
    </source>
</evidence>
<dbReference type="EMBL" id="JARRAG010000002">
    <property type="protein sequence ID" value="MDG3007482.1"/>
    <property type="molecule type" value="Genomic_DNA"/>
</dbReference>
<dbReference type="Proteomes" id="UP001216907">
    <property type="component" value="Unassembled WGS sequence"/>
</dbReference>
<dbReference type="Pfam" id="PF01531">
    <property type="entry name" value="Glyco_transf_11"/>
    <property type="match status" value="1"/>
</dbReference>
<accession>A0ABT6FIT3</accession>
<evidence type="ECO:0000256" key="1">
    <source>
        <dbReference type="ARBA" id="ARBA00022676"/>
    </source>
</evidence>
<keyword evidence="4" id="KW-1185">Reference proteome</keyword>
<comment type="caution">
    <text evidence="3">The sequence shown here is derived from an EMBL/GenBank/DDBJ whole genome shotgun (WGS) entry which is preliminary data.</text>
</comment>
<dbReference type="InterPro" id="IPR002516">
    <property type="entry name" value="Glyco_trans_11"/>
</dbReference>